<dbReference type="SUPFAM" id="SSF88723">
    <property type="entry name" value="PIN domain-like"/>
    <property type="match status" value="1"/>
</dbReference>
<feature type="domain" description="PIN" evidence="1">
    <location>
        <begin position="2"/>
        <end position="117"/>
    </location>
</feature>
<protein>
    <submittedName>
        <fullName evidence="2">PIN domain-containing protein</fullName>
    </submittedName>
</protein>
<evidence type="ECO:0000313" key="3">
    <source>
        <dbReference type="EMBL" id="WET63462.1"/>
    </source>
</evidence>
<dbReference type="Proteomes" id="UP001221009">
    <property type="component" value="Chromosome"/>
</dbReference>
<reference evidence="2 4" key="1">
    <citation type="submission" date="2019-07" db="EMBL/GenBank/DDBJ databases">
        <title>Genome sequencing of Parabacteroides distasonis iSURF_7.</title>
        <authorList>
            <person name="Degefu H.N."/>
            <person name="Ruoff K.L."/>
            <person name="Price C.E."/>
            <person name="Valls R.A."/>
            <person name="O'Toole G.A."/>
        </authorList>
    </citation>
    <scope>NUCLEOTIDE SEQUENCE [LARGE SCALE GENOMIC DNA]</scope>
    <source>
        <strain evidence="2 4">CFPLTA003_1B</strain>
    </source>
</reference>
<dbReference type="Gene3D" id="3.40.50.1010">
    <property type="entry name" value="5'-nuclease"/>
    <property type="match status" value="1"/>
</dbReference>
<dbReference type="InterPro" id="IPR002716">
    <property type="entry name" value="PIN_dom"/>
</dbReference>
<dbReference type="AlphaFoldDB" id="A0A174SWY6"/>
<evidence type="ECO:0000313" key="2">
    <source>
        <dbReference type="EMBL" id="TWV58986.1"/>
    </source>
</evidence>
<reference evidence="3" key="2">
    <citation type="submission" date="2023-03" db="EMBL/GenBank/DDBJ databases">
        <title>Parabacteroides distasonis, a bacteria resistant against UC.</title>
        <authorList>
            <person name="Dai W."/>
        </authorList>
    </citation>
    <scope>NUCLEOTIDE SEQUENCE</scope>
    <source>
        <strain evidence="3">F1-28</strain>
    </source>
</reference>
<dbReference type="Pfam" id="PF13470">
    <property type="entry name" value="PIN_3"/>
    <property type="match status" value="1"/>
</dbReference>
<evidence type="ECO:0000313" key="4">
    <source>
        <dbReference type="Proteomes" id="UP000315827"/>
    </source>
</evidence>
<name>A0A174SWY6_PARDI</name>
<evidence type="ECO:0000259" key="1">
    <source>
        <dbReference type="Pfam" id="PF13470"/>
    </source>
</evidence>
<dbReference type="Proteomes" id="UP000315827">
    <property type="component" value="Unassembled WGS sequence"/>
</dbReference>
<dbReference type="EMBL" id="VOHW01000017">
    <property type="protein sequence ID" value="TWV58986.1"/>
    <property type="molecule type" value="Genomic_DNA"/>
</dbReference>
<accession>A0A174SWY6</accession>
<dbReference type="RefSeq" id="WP_008773146.1">
    <property type="nucleotide sequence ID" value="NZ_CAJSZN010000025.1"/>
</dbReference>
<dbReference type="EMBL" id="CP120353">
    <property type="protein sequence ID" value="WET63462.1"/>
    <property type="molecule type" value="Genomic_DNA"/>
</dbReference>
<organism evidence="2 4">
    <name type="scientific">Parabacteroides distasonis</name>
    <dbReference type="NCBI Taxonomy" id="823"/>
    <lineage>
        <taxon>Bacteria</taxon>
        <taxon>Pseudomonadati</taxon>
        <taxon>Bacteroidota</taxon>
        <taxon>Bacteroidia</taxon>
        <taxon>Bacteroidales</taxon>
        <taxon>Tannerellaceae</taxon>
        <taxon>Parabacteroides</taxon>
    </lineage>
</organism>
<gene>
    <name evidence="2" type="ORF">FSA05_19675</name>
    <name evidence="3" type="ORF">P2T59_17400</name>
</gene>
<sequence length="136" mass="15514">MRVFVDTNVLLDMICQREGFKEDADTIFRYCIEDKLKIVMSALTLINANYTAHKYGYSWDELLEVLKRICGYVEISTIDDGIFMNALYSNSSDLEDAVQYYSAKMSGADYIITRDVKGFVNSTITVLTPKDFLSVL</sequence>
<dbReference type="InterPro" id="IPR029060">
    <property type="entry name" value="PIN-like_dom_sf"/>
</dbReference>
<proteinExistence type="predicted"/>